<organism evidence="1 2">
    <name type="scientific">Symbiobacterium thermophilum</name>
    <dbReference type="NCBI Taxonomy" id="2734"/>
    <lineage>
        <taxon>Bacteria</taxon>
        <taxon>Bacillati</taxon>
        <taxon>Bacillota</taxon>
        <taxon>Clostridia</taxon>
        <taxon>Eubacteriales</taxon>
        <taxon>Symbiobacteriaceae</taxon>
        <taxon>Symbiobacterium</taxon>
    </lineage>
</organism>
<dbReference type="Proteomes" id="UP000194267">
    <property type="component" value="Unassembled WGS sequence"/>
</dbReference>
<accession>A0A1Y2T856</accession>
<reference evidence="2" key="1">
    <citation type="submission" date="2016-04" db="EMBL/GenBank/DDBJ databases">
        <authorList>
            <person name="Antunes L.P."/>
            <person name="Martins L.F."/>
            <person name="Pereira R.V."/>
            <person name="Thomas A.M."/>
            <person name="Barbosa D."/>
            <person name="Nascimento L."/>
            <person name="Silva G.M."/>
            <person name="Condomitti G.W."/>
            <person name="Digiampietri L.A."/>
            <person name="Lombardi K.C."/>
            <person name="Ramos P.L."/>
            <person name="Quaggio R.B."/>
            <person name="Oliveira J.C."/>
            <person name="Pascon R.C."/>
            <person name="Cruz J.B."/>
            <person name="Silva A.M."/>
            <person name="Setubal J.C."/>
        </authorList>
    </citation>
    <scope>NUCLEOTIDE SEQUENCE [LARGE SCALE GENOMIC DNA]</scope>
</reference>
<dbReference type="AlphaFoldDB" id="A0A1Y2T856"/>
<name>A0A1Y2T856_SYMTR</name>
<sequence>MDRLNIGAVKVTNVSGVVSTGFAYIRRSRTSGKGTVGGSAITGDCGIAPFYFGVLVDSDAVDAPFWWTVNGWGPA</sequence>
<evidence type="ECO:0000313" key="1">
    <source>
        <dbReference type="EMBL" id="OTA41924.1"/>
    </source>
</evidence>
<dbReference type="EMBL" id="LWLV01000150">
    <property type="protein sequence ID" value="OTA41924.1"/>
    <property type="molecule type" value="Genomic_DNA"/>
</dbReference>
<comment type="caution">
    <text evidence="1">The sequence shown here is derived from an EMBL/GenBank/DDBJ whole genome shotgun (WGS) entry which is preliminary data.</text>
</comment>
<proteinExistence type="predicted"/>
<evidence type="ECO:0000313" key="2">
    <source>
        <dbReference type="Proteomes" id="UP000194267"/>
    </source>
</evidence>
<gene>
    <name evidence="1" type="ORF">A6D92_02795</name>
</gene>
<protein>
    <submittedName>
        <fullName evidence="1">Uncharacterized protein</fullName>
    </submittedName>
</protein>